<dbReference type="InterPro" id="IPR010104">
    <property type="entry name" value="TonB_rcpt_bac"/>
</dbReference>
<evidence type="ECO:0000256" key="8">
    <source>
        <dbReference type="PROSITE-ProRule" id="PRU01360"/>
    </source>
</evidence>
<evidence type="ECO:0000256" key="6">
    <source>
        <dbReference type="ARBA" id="ARBA00023136"/>
    </source>
</evidence>
<dbReference type="SUPFAM" id="SSF56935">
    <property type="entry name" value="Porins"/>
    <property type="match status" value="1"/>
</dbReference>
<evidence type="ECO:0000259" key="11">
    <source>
        <dbReference type="Pfam" id="PF07715"/>
    </source>
</evidence>
<accession>A0A239PJV4</accession>
<feature type="domain" description="TonB-dependent receptor plug" evidence="11">
    <location>
        <begin position="43"/>
        <end position="150"/>
    </location>
</feature>
<comment type="similarity">
    <text evidence="8 9">Belongs to the TonB-dependent receptor family.</text>
</comment>
<dbReference type="CDD" id="cd01347">
    <property type="entry name" value="ligand_gated_channel"/>
    <property type="match status" value="1"/>
</dbReference>
<evidence type="ECO:0000256" key="7">
    <source>
        <dbReference type="ARBA" id="ARBA00023237"/>
    </source>
</evidence>
<dbReference type="InterPro" id="IPR039426">
    <property type="entry name" value="TonB-dep_rcpt-like"/>
</dbReference>
<keyword evidence="3 8" id="KW-1134">Transmembrane beta strand</keyword>
<evidence type="ECO:0000256" key="3">
    <source>
        <dbReference type="ARBA" id="ARBA00022452"/>
    </source>
</evidence>
<keyword evidence="2 8" id="KW-0813">Transport</keyword>
<keyword evidence="13" id="KW-1185">Reference proteome</keyword>
<proteinExistence type="inferred from homology"/>
<gene>
    <name evidence="12" type="ORF">SAMN06297382_0099</name>
</gene>
<dbReference type="AlphaFoldDB" id="A0A239PJV4"/>
<dbReference type="InterPro" id="IPR012910">
    <property type="entry name" value="Plug_dom"/>
</dbReference>
<evidence type="ECO:0000256" key="1">
    <source>
        <dbReference type="ARBA" id="ARBA00004571"/>
    </source>
</evidence>
<dbReference type="Pfam" id="PF07715">
    <property type="entry name" value="Plug"/>
    <property type="match status" value="1"/>
</dbReference>
<dbReference type="Proteomes" id="UP000198346">
    <property type="component" value="Unassembled WGS sequence"/>
</dbReference>
<dbReference type="Gene3D" id="2.40.170.20">
    <property type="entry name" value="TonB-dependent receptor, beta-barrel domain"/>
    <property type="match status" value="1"/>
</dbReference>
<keyword evidence="4 8" id="KW-0812">Transmembrane</keyword>
<dbReference type="InterPro" id="IPR000531">
    <property type="entry name" value="Beta-barrel_TonB"/>
</dbReference>
<keyword evidence="6 8" id="KW-0472">Membrane</keyword>
<evidence type="ECO:0000256" key="5">
    <source>
        <dbReference type="ARBA" id="ARBA00023077"/>
    </source>
</evidence>
<dbReference type="InterPro" id="IPR037066">
    <property type="entry name" value="Plug_dom_sf"/>
</dbReference>
<keyword evidence="12" id="KW-0675">Receptor</keyword>
<dbReference type="EMBL" id="FZQA01000001">
    <property type="protein sequence ID" value="SNT67609.1"/>
    <property type="molecule type" value="Genomic_DNA"/>
</dbReference>
<dbReference type="PANTHER" id="PTHR40980:SF4">
    <property type="entry name" value="TONB-DEPENDENT RECEPTOR-LIKE BETA-BARREL DOMAIN-CONTAINING PROTEIN"/>
    <property type="match status" value="1"/>
</dbReference>
<feature type="domain" description="TonB-dependent receptor-like beta-barrel" evidence="10">
    <location>
        <begin position="376"/>
        <end position="826"/>
    </location>
</feature>
<dbReference type="NCBIfam" id="TIGR01782">
    <property type="entry name" value="TonB-Xanth-Caul"/>
    <property type="match status" value="1"/>
</dbReference>
<name>A0A239PJV4_9PROT</name>
<organism evidence="12 13">
    <name type="scientific">Amphiplicatus metriothermophilus</name>
    <dbReference type="NCBI Taxonomy" id="1519374"/>
    <lineage>
        <taxon>Bacteria</taxon>
        <taxon>Pseudomonadati</taxon>
        <taxon>Pseudomonadota</taxon>
        <taxon>Alphaproteobacteria</taxon>
        <taxon>Parvularculales</taxon>
        <taxon>Parvularculaceae</taxon>
        <taxon>Amphiplicatus</taxon>
    </lineage>
</organism>
<evidence type="ECO:0000313" key="12">
    <source>
        <dbReference type="EMBL" id="SNT67609.1"/>
    </source>
</evidence>
<evidence type="ECO:0000313" key="13">
    <source>
        <dbReference type="Proteomes" id="UP000198346"/>
    </source>
</evidence>
<dbReference type="PROSITE" id="PS52016">
    <property type="entry name" value="TONB_DEPENDENT_REC_3"/>
    <property type="match status" value="1"/>
</dbReference>
<protein>
    <submittedName>
        <fullName evidence="12">TonB-dependent receptor</fullName>
    </submittedName>
</protein>
<keyword evidence="7 8" id="KW-0998">Cell outer membrane</keyword>
<dbReference type="Pfam" id="PF00593">
    <property type="entry name" value="TonB_dep_Rec_b-barrel"/>
    <property type="match status" value="1"/>
</dbReference>
<comment type="subcellular location">
    <subcellularLocation>
        <location evidence="1 8">Cell outer membrane</location>
        <topology evidence="1 8">Multi-pass membrane protein</topology>
    </subcellularLocation>
</comment>
<keyword evidence="5 9" id="KW-0798">TonB box</keyword>
<dbReference type="GO" id="GO:0009279">
    <property type="term" value="C:cell outer membrane"/>
    <property type="evidence" value="ECO:0007669"/>
    <property type="project" value="UniProtKB-SubCell"/>
</dbReference>
<evidence type="ECO:0000256" key="4">
    <source>
        <dbReference type="ARBA" id="ARBA00022692"/>
    </source>
</evidence>
<evidence type="ECO:0000256" key="2">
    <source>
        <dbReference type="ARBA" id="ARBA00022448"/>
    </source>
</evidence>
<reference evidence="12 13" key="1">
    <citation type="submission" date="2017-07" db="EMBL/GenBank/DDBJ databases">
        <authorList>
            <person name="Sun Z.S."/>
            <person name="Albrecht U."/>
            <person name="Echele G."/>
            <person name="Lee C.C."/>
        </authorList>
    </citation>
    <scope>NUCLEOTIDE SEQUENCE [LARGE SCALE GENOMIC DNA]</scope>
    <source>
        <strain evidence="12 13">CGMCC 1.12710</strain>
    </source>
</reference>
<evidence type="ECO:0000256" key="9">
    <source>
        <dbReference type="RuleBase" id="RU003357"/>
    </source>
</evidence>
<sequence length="860" mass="93551">MLLGAAGALCTPYAYAQTDASNDRDEIVVIGTKLSRQKAIEEKRDDSRVVDALGIDELGQLPDKNVGESLNRLPGVTMLVEKGEGRFVQIRGVNPGLNNVAINGVSLGSPEQEGGGRGAPLDVISGGVLGGVQVIKTPTPDMDAQGIGGTVNLKTAMPFDRDDAFYGYLTGRYGYEEIRPKDEGFGGHDPYAVDALVAGKLANDTIGWLIGASWSDREYIAQGRYQDDWDESSGIGLPVNVKNNYYVIGRERLNINGAVEFRPDDETQFFVRGFYADWSEFQHRNRFEENLSSGVVPLTGRSGVSGPNRVNANIRLEKADKELFTIAAGGEKTFGAYTLTFLGQRSENDLSEPNDFWEFRSAAIFGPNAWALNDLNVVDITPDAGTPDRQDPSLFGLRRVRFFDRALEEITWTGKADLRWDIDDSFYLKTGAKYASTDRILDEGRRRFNPGASALTLGTSPAFTDGAFINDTDAGDVPNIFMNIDGLNAFFADPANASFFEADLDDNFVADNAADYALRERIIAGYAMGEKQYGDLELIAGARVEWTDIESSGNLLLNGVATRVEDGGDYVTVTPSIIANYRPDESLVFRAAVTRALGRPDFDIIAPRSTATDDGGPIATVNIGNPDLRPRTSWNFDLSAEWYPNDFTALSVGLFYKDISDELVPFTESLTTQAEMDAALAARGLVGAIDTSVLTRLDLKTTINGASAELKGIELLGQTQFDFLPSPLDGFGASASATFIDGETTLPTGEVLPLVGQAEKTYAFSVFYQKGPIDASVSYAFNDSFLTDPNSNPDLVLDQGAFGRWDAKIAYNVRENVKLFVEGVNLNNEPTTEFQGGRPAWNTEYEYVGTTFFFGASVGF</sequence>
<dbReference type="PANTHER" id="PTHR40980">
    <property type="entry name" value="PLUG DOMAIN-CONTAINING PROTEIN"/>
    <property type="match status" value="1"/>
</dbReference>
<dbReference type="InterPro" id="IPR036942">
    <property type="entry name" value="Beta-barrel_TonB_sf"/>
</dbReference>
<dbReference type="Gene3D" id="2.170.130.10">
    <property type="entry name" value="TonB-dependent receptor, plug domain"/>
    <property type="match status" value="1"/>
</dbReference>
<evidence type="ECO:0000259" key="10">
    <source>
        <dbReference type="Pfam" id="PF00593"/>
    </source>
</evidence>